<dbReference type="EMBL" id="JAURVH010001513">
    <property type="protein sequence ID" value="KAK5935792.1"/>
    <property type="molecule type" value="Genomic_DNA"/>
</dbReference>
<evidence type="ECO:0000313" key="3">
    <source>
        <dbReference type="Proteomes" id="UP001331515"/>
    </source>
</evidence>
<sequence length="88" mass="9321">MPRPSTLPSPPSHPQPSTSTQPASRNPRPSTQPSPPSHPQPSTSIQPASTTRTIHSAIPTLTSINVCFHSARPFHSNGFCSPSSAIIF</sequence>
<organism evidence="2 3">
    <name type="scientific">Champsocephalus gunnari</name>
    <name type="common">Mackerel icefish</name>
    <dbReference type="NCBI Taxonomy" id="52237"/>
    <lineage>
        <taxon>Eukaryota</taxon>
        <taxon>Metazoa</taxon>
        <taxon>Chordata</taxon>
        <taxon>Craniata</taxon>
        <taxon>Vertebrata</taxon>
        <taxon>Euteleostomi</taxon>
        <taxon>Actinopterygii</taxon>
        <taxon>Neopterygii</taxon>
        <taxon>Teleostei</taxon>
        <taxon>Neoteleostei</taxon>
        <taxon>Acanthomorphata</taxon>
        <taxon>Eupercaria</taxon>
        <taxon>Perciformes</taxon>
        <taxon>Notothenioidei</taxon>
        <taxon>Channichthyidae</taxon>
        <taxon>Champsocephalus</taxon>
    </lineage>
</organism>
<feature type="compositionally biased region" description="Low complexity" evidence="1">
    <location>
        <begin position="15"/>
        <end position="29"/>
    </location>
</feature>
<accession>A0AAN8EBI1</accession>
<protein>
    <submittedName>
        <fullName evidence="2">Uncharacterized protein</fullName>
    </submittedName>
</protein>
<comment type="caution">
    <text evidence="2">The sequence shown here is derived from an EMBL/GenBank/DDBJ whole genome shotgun (WGS) entry which is preliminary data.</text>
</comment>
<name>A0AAN8EBI1_CHAGU</name>
<evidence type="ECO:0000256" key="1">
    <source>
        <dbReference type="SAM" id="MobiDB-lite"/>
    </source>
</evidence>
<gene>
    <name evidence="2" type="ORF">CgunFtcFv8_021116</name>
</gene>
<feature type="compositionally biased region" description="Pro residues" evidence="1">
    <location>
        <begin position="30"/>
        <end position="39"/>
    </location>
</feature>
<dbReference type="AlphaFoldDB" id="A0AAN8EBI1"/>
<feature type="region of interest" description="Disordered" evidence="1">
    <location>
        <begin position="1"/>
        <end position="53"/>
    </location>
</feature>
<evidence type="ECO:0000313" key="2">
    <source>
        <dbReference type="EMBL" id="KAK5935792.1"/>
    </source>
</evidence>
<reference evidence="2 3" key="1">
    <citation type="journal article" date="2023" name="Mol. Biol. Evol.">
        <title>Genomics of Secondarily Temperate Adaptation in the Only Non-Antarctic Icefish.</title>
        <authorList>
            <person name="Rivera-Colon A.G."/>
            <person name="Rayamajhi N."/>
            <person name="Minhas B.F."/>
            <person name="Madrigal G."/>
            <person name="Bilyk K.T."/>
            <person name="Yoon V."/>
            <person name="Hune M."/>
            <person name="Gregory S."/>
            <person name="Cheng C.H.C."/>
            <person name="Catchen J.M."/>
        </authorList>
    </citation>
    <scope>NUCLEOTIDE SEQUENCE [LARGE SCALE GENOMIC DNA]</scope>
    <source>
        <tissue evidence="2">White muscle</tissue>
    </source>
</reference>
<keyword evidence="3" id="KW-1185">Reference proteome</keyword>
<feature type="compositionally biased region" description="Pro residues" evidence="1">
    <location>
        <begin position="1"/>
        <end position="14"/>
    </location>
</feature>
<proteinExistence type="predicted"/>
<dbReference type="Proteomes" id="UP001331515">
    <property type="component" value="Unassembled WGS sequence"/>
</dbReference>